<dbReference type="STRING" id="13249.T1IBS8"/>
<dbReference type="VEuPathDB" id="VectorBase:RPRC013748"/>
<evidence type="ECO:0000313" key="2">
    <source>
        <dbReference type="Proteomes" id="UP000015103"/>
    </source>
</evidence>
<proteinExistence type="predicted"/>
<dbReference type="InParanoid" id="T1IBS8"/>
<dbReference type="PANTHER" id="PTHR47771:SF12">
    <property type="entry name" value="HL02234P-RELATED"/>
    <property type="match status" value="1"/>
</dbReference>
<sequence>MRSRRNFDDDDVDLQSQGSLEVIDNQVNMVDCQGRREIIQKNWSTRESSMRLAIFRLVGTCSGGPPVTNSDGQEKSDYTGLDEQQYFEDFQGHALSNNLEAGAYDIQTHLTQQQTAQIIEDLYSKLALKGYNAVKEEHLPYAYDSKVTFTQHASQAPPVANPEPTANQIPFTTKLQFAVPLPLDKGFSEAAHNYYLPHTLNYENEAVHDAANSHQLPLPYPLPVPVEKPVAVEKAVPYPVPVPVEKHVAVEKPVPYPVPVKAPYPVSVPQPYPVPVEKPIPYPVVKPIPYPVHYPVPLEHYNSGEAFKVHQETFGFDHYHGLHGLHHYQTPHYSKSVPTLSGYHIPNFGQFALQFELKAGKNTTTTTTTTTKPTTTKRPAPRFGLLTFLLRNLSSS</sequence>
<dbReference type="eggNOG" id="ENOG502QRYC">
    <property type="taxonomic scope" value="Eukaryota"/>
</dbReference>
<evidence type="ECO:0000313" key="1">
    <source>
        <dbReference type="EnsemblMetazoa" id="RPRC013748-PA"/>
    </source>
</evidence>
<organism evidence="1 2">
    <name type="scientific">Rhodnius prolixus</name>
    <name type="common">Triatomid bug</name>
    <dbReference type="NCBI Taxonomy" id="13249"/>
    <lineage>
        <taxon>Eukaryota</taxon>
        <taxon>Metazoa</taxon>
        <taxon>Ecdysozoa</taxon>
        <taxon>Arthropoda</taxon>
        <taxon>Hexapoda</taxon>
        <taxon>Insecta</taxon>
        <taxon>Pterygota</taxon>
        <taxon>Neoptera</taxon>
        <taxon>Paraneoptera</taxon>
        <taxon>Hemiptera</taxon>
        <taxon>Heteroptera</taxon>
        <taxon>Panheteroptera</taxon>
        <taxon>Cimicomorpha</taxon>
        <taxon>Reduviidae</taxon>
        <taxon>Triatominae</taxon>
        <taxon>Rhodnius</taxon>
    </lineage>
</organism>
<dbReference type="EnsemblMetazoa" id="RPRC013748-RA">
    <property type="protein sequence ID" value="RPRC013748-PA"/>
    <property type="gene ID" value="RPRC013748"/>
</dbReference>
<reference evidence="1" key="1">
    <citation type="submission" date="2015-05" db="UniProtKB">
        <authorList>
            <consortium name="EnsemblMetazoa"/>
        </authorList>
    </citation>
    <scope>IDENTIFICATION</scope>
</reference>
<keyword evidence="2" id="KW-1185">Reference proteome</keyword>
<dbReference type="AlphaFoldDB" id="T1IBS8"/>
<dbReference type="Proteomes" id="UP000015103">
    <property type="component" value="Unassembled WGS sequence"/>
</dbReference>
<accession>T1IBS8</accession>
<name>T1IBS8_RHOPR</name>
<dbReference type="EMBL" id="ACPB03014502">
    <property type="status" value="NOT_ANNOTATED_CDS"/>
    <property type="molecule type" value="Genomic_DNA"/>
</dbReference>
<dbReference type="HOGENOM" id="CLU_697015_0_0_1"/>
<protein>
    <submittedName>
        <fullName evidence="1">Uncharacterized protein</fullName>
    </submittedName>
</protein>
<dbReference type="PANTHER" id="PTHR47771">
    <property type="entry name" value="LD27203P-RELATED"/>
    <property type="match status" value="1"/>
</dbReference>